<dbReference type="AlphaFoldDB" id="A0A820F5E9"/>
<dbReference type="InterPro" id="IPR038739">
    <property type="entry name" value="ARMC8/Vid28"/>
</dbReference>
<keyword evidence="3" id="KW-0963">Cytoplasm</keyword>
<dbReference type="InterPro" id="IPR011989">
    <property type="entry name" value="ARM-like"/>
</dbReference>
<dbReference type="GO" id="GO:0034657">
    <property type="term" value="C:GID complex"/>
    <property type="evidence" value="ECO:0007669"/>
    <property type="project" value="TreeGrafter"/>
</dbReference>
<evidence type="ECO:0000313" key="8">
    <source>
        <dbReference type="EMBL" id="CAF4483420.1"/>
    </source>
</evidence>
<dbReference type="PANTHER" id="PTHR15651:SF7">
    <property type="entry name" value="ARMADILLO REPEAT-CONTAINING PROTEIN 8"/>
    <property type="match status" value="1"/>
</dbReference>
<dbReference type="Proteomes" id="UP000663838">
    <property type="component" value="Unassembled WGS sequence"/>
</dbReference>
<dbReference type="EMBL" id="CAJOBQ010000107">
    <property type="protein sequence ID" value="CAF4258493.1"/>
    <property type="molecule type" value="Genomic_DNA"/>
</dbReference>
<gene>
    <name evidence="6" type="ORF">HFQ381_LOCUS6090</name>
    <name evidence="8" type="ORF">TOA249_LOCUS2016</name>
    <name evidence="7" type="ORF">TSG867_LOCUS3548</name>
</gene>
<keyword evidence="5" id="KW-0539">Nucleus</keyword>
<dbReference type="Gene3D" id="1.25.10.10">
    <property type="entry name" value="Leucine-rich Repeat Variant"/>
    <property type="match status" value="2"/>
</dbReference>
<evidence type="ECO:0000313" key="7">
    <source>
        <dbReference type="EMBL" id="CAF4258493.1"/>
    </source>
</evidence>
<dbReference type="GO" id="GO:0005634">
    <property type="term" value="C:nucleus"/>
    <property type="evidence" value="ECO:0007669"/>
    <property type="project" value="UniProtKB-SubCell"/>
</dbReference>
<dbReference type="Proteomes" id="UP000663851">
    <property type="component" value="Unassembled WGS sequence"/>
</dbReference>
<dbReference type="EMBL" id="CAJOBS010000061">
    <property type="protein sequence ID" value="CAF4483420.1"/>
    <property type="molecule type" value="Genomic_DNA"/>
</dbReference>
<dbReference type="GO" id="GO:0043161">
    <property type="term" value="P:proteasome-mediated ubiquitin-dependent protein catabolic process"/>
    <property type="evidence" value="ECO:0007669"/>
    <property type="project" value="TreeGrafter"/>
</dbReference>
<evidence type="ECO:0000256" key="5">
    <source>
        <dbReference type="ARBA" id="ARBA00023242"/>
    </source>
</evidence>
<dbReference type="GO" id="GO:0005737">
    <property type="term" value="C:cytoplasm"/>
    <property type="evidence" value="ECO:0007669"/>
    <property type="project" value="UniProtKB-SubCell"/>
</dbReference>
<evidence type="ECO:0000256" key="3">
    <source>
        <dbReference type="ARBA" id="ARBA00022490"/>
    </source>
</evidence>
<reference evidence="7" key="1">
    <citation type="submission" date="2021-02" db="EMBL/GenBank/DDBJ databases">
        <authorList>
            <person name="Nowell W R."/>
        </authorList>
    </citation>
    <scope>NUCLEOTIDE SEQUENCE</scope>
</reference>
<dbReference type="PANTHER" id="PTHR15651">
    <property type="entry name" value="ARMADILLO REPEAT-CONTAINING PROTEIN 8"/>
    <property type="match status" value="1"/>
</dbReference>
<accession>A0A820F5E9</accession>
<evidence type="ECO:0008006" key="10">
    <source>
        <dbReference type="Google" id="ProtNLM"/>
    </source>
</evidence>
<comment type="subcellular location">
    <subcellularLocation>
        <location evidence="2">Cytoplasm</location>
    </subcellularLocation>
    <subcellularLocation>
        <location evidence="1">Nucleus</location>
    </subcellularLocation>
</comment>
<keyword evidence="4" id="KW-0677">Repeat</keyword>
<dbReference type="Proteomes" id="UP000663862">
    <property type="component" value="Unassembled WGS sequence"/>
</dbReference>
<dbReference type="InterPro" id="IPR016024">
    <property type="entry name" value="ARM-type_fold"/>
</dbReference>
<evidence type="ECO:0000313" key="6">
    <source>
        <dbReference type="EMBL" id="CAF4178873.1"/>
    </source>
</evidence>
<evidence type="ECO:0000256" key="2">
    <source>
        <dbReference type="ARBA" id="ARBA00004496"/>
    </source>
</evidence>
<organism evidence="7 9">
    <name type="scientific">Rotaria socialis</name>
    <dbReference type="NCBI Taxonomy" id="392032"/>
    <lineage>
        <taxon>Eukaryota</taxon>
        <taxon>Metazoa</taxon>
        <taxon>Spiralia</taxon>
        <taxon>Gnathifera</taxon>
        <taxon>Rotifera</taxon>
        <taxon>Eurotatoria</taxon>
        <taxon>Bdelloidea</taxon>
        <taxon>Philodinida</taxon>
        <taxon>Philodinidae</taxon>
        <taxon>Rotaria</taxon>
    </lineage>
</organism>
<dbReference type="SUPFAM" id="SSF48371">
    <property type="entry name" value="ARM repeat"/>
    <property type="match status" value="2"/>
</dbReference>
<evidence type="ECO:0000313" key="9">
    <source>
        <dbReference type="Proteomes" id="UP000663862"/>
    </source>
</evidence>
<dbReference type="EMBL" id="CAJOBO010000267">
    <property type="protein sequence ID" value="CAF4178873.1"/>
    <property type="molecule type" value="Genomic_DNA"/>
</dbReference>
<sequence>MHSKVFQKPKINKNSTDQLIFREDGLTQLRKKTKSENEPEKNKLIMPCYDDDRPTQQEELLIRKLVDNVEQHERIQVLTELKNLIIGSRRCKLAFYHAGILEILNNLLKEYSCLISIDILVEILDCISSFAKVNNKNLLNRLIELGFIEQILSLLTIQIDSNHFYESCLRCLRSFFLSKIFSNPYLTPTPYILLSDDNKHDTITVLSETESYLSNDKYLPVNILLENSQNLDIFPRLLSISKSTQISIIEILCCACVNNERQNQIVETDFIQSIMHLLVENILYHNKINLVSVTNEYLVGVCLKFFCSICYENAAVARQLHTTVFTQTNETLCEIISSLLNKTNQPVVISYYASKFFINLCKTKVLSCDDSFVSHKSLTTLVHLCTKSTINKSIHLYIACFDTLIYLLNGNNTLHHTAMYTEQFLNKLFCYLFAPTKIFNETIDEAMLIQIRTSTLTLLAVLSSYHEDIKKRIADQDNLISTAIECYRSNHRSLQLAALCLFHGLSRSVHQLRTTFNDTICDVLLDAVKSSDLSLVKIASSVISNTVLEFSTCRARLLSGGILDILLAFLTHPDHDLSINGMWALRNLSYLSTLKIKQDVIHGLTIDRIYSLLEQCTDERFLICLLSLLRNIFNEKDTQIILPMFNSVKLLTTLQKMREKNYSVEISREIRILIDHLNSSNAAPRQRLPSDPVNPSCRTSLFPEYACDEMDELDCL</sequence>
<name>A0A820F5E9_9BILA</name>
<evidence type="ECO:0000256" key="4">
    <source>
        <dbReference type="ARBA" id="ARBA00022737"/>
    </source>
</evidence>
<protein>
    <recommendedName>
        <fullName evidence="10">Armadillo repeat-containing protein 8</fullName>
    </recommendedName>
</protein>
<comment type="caution">
    <text evidence="7">The sequence shown here is derived from an EMBL/GenBank/DDBJ whole genome shotgun (WGS) entry which is preliminary data.</text>
</comment>
<proteinExistence type="predicted"/>
<evidence type="ECO:0000256" key="1">
    <source>
        <dbReference type="ARBA" id="ARBA00004123"/>
    </source>
</evidence>